<proteinExistence type="predicted"/>
<reference evidence="1" key="1">
    <citation type="submission" date="2019-04" db="EMBL/GenBank/DDBJ databases">
        <title>Microbes associate with the intestines of laboratory mice.</title>
        <authorList>
            <person name="Navarre W."/>
            <person name="Wong E."/>
            <person name="Huang K."/>
            <person name="Tropini C."/>
            <person name="Ng K."/>
            <person name="Yu B."/>
        </authorList>
    </citation>
    <scope>NUCLEOTIDE SEQUENCE</scope>
    <source>
        <strain evidence="1">NM09_H32</strain>
    </source>
</reference>
<organism evidence="1 2">
    <name type="scientific">Dubosiella muris</name>
    <dbReference type="NCBI Taxonomy" id="3038133"/>
    <lineage>
        <taxon>Bacteria</taxon>
        <taxon>Bacillati</taxon>
        <taxon>Bacillota</taxon>
        <taxon>Erysipelotrichia</taxon>
        <taxon>Erysipelotrichales</taxon>
        <taxon>Erysipelotrichaceae</taxon>
        <taxon>Dubosiella</taxon>
    </lineage>
</organism>
<comment type="caution">
    <text evidence="1">The sequence shown here is derived from an EMBL/GenBank/DDBJ whole genome shotgun (WGS) entry which is preliminary data.</text>
</comment>
<name>A0AC61REN1_9FIRM</name>
<protein>
    <submittedName>
        <fullName evidence="1">Adenine deaminase</fullName>
        <ecNumber evidence="1">3.5.4.2</ecNumber>
    </submittedName>
</protein>
<keyword evidence="2" id="KW-1185">Reference proteome</keyword>
<evidence type="ECO:0000313" key="1">
    <source>
        <dbReference type="EMBL" id="TGY67250.1"/>
    </source>
</evidence>
<sequence>MFEYSLGKTKSQLVLKHAKVMNVFSNEWIEQDIAIQYGTIVGVGAYEGETEIDLTGKYVVPGFIDAHMHIESTLVAPEELSKVLLAQGTTTILSDPHELVNVKGAEALDYVLQAGRNTTLDIYTMLPSSVPCFDKDTNGAGEFTAAQMSAYIDDPNVIGLGEVMRVKDVVLEEEKMVEKLDLFKDKPIDGHAPNVSGKELEAYRFADILTDHESSTYEEALDKLRCGFYVLIREGSQAKNLEPIVKGFLAHGIPFTRTAFCTDDRHLDDILNEGHISHCIQKAIALGVDEFTAYKMATLHPATIYGLRRKGAVAAGYQADLVVLNDPKTVAIDCVYKNGHKATLKHLKAIEPSEDLLHTVVIPEVLKEDIQIKRRDKNHVIEVESDSLLTKHVEEEVPGYVYFEPEAPYNKAVVVERHGKNGNIATAILKGFNLTQGAIGSTIAHDSHNMILVGDNDDDILLAAKTLEHFQGGYVLVQNHEVKHIIPCPIAGLISTQKAQVVSGLLKELKEDAHKMGVPASLDPFQALSFLALPVIPEIRLLDGGLYDVVQEQFIKP</sequence>
<dbReference type="EMBL" id="SRYG01000001">
    <property type="protein sequence ID" value="TGY67250.1"/>
    <property type="molecule type" value="Genomic_DNA"/>
</dbReference>
<evidence type="ECO:0000313" key="2">
    <source>
        <dbReference type="Proteomes" id="UP000308836"/>
    </source>
</evidence>
<gene>
    <name evidence="1" type="primary">ade</name>
    <name evidence="1" type="ORF">E5336_00275</name>
</gene>
<accession>A0AC61REN1</accession>
<keyword evidence="1" id="KW-0378">Hydrolase</keyword>
<dbReference type="Proteomes" id="UP000308836">
    <property type="component" value="Unassembled WGS sequence"/>
</dbReference>
<dbReference type="EC" id="3.5.4.2" evidence="1"/>